<dbReference type="PANTHER" id="PTHR36573:SF1">
    <property type="entry name" value="INTERMEMBRANE PHOSPHOLIPID TRANSPORT SYSTEM BINDING PROTEIN MLAC"/>
    <property type="match status" value="1"/>
</dbReference>
<dbReference type="Proteomes" id="UP000501991">
    <property type="component" value="Chromosome"/>
</dbReference>
<keyword evidence="1" id="KW-0732">Signal</keyword>
<dbReference type="PIRSF" id="PIRSF004649">
    <property type="entry name" value="MlaC"/>
    <property type="match status" value="1"/>
</dbReference>
<dbReference type="RefSeq" id="WP_173766772.1">
    <property type="nucleotide sequence ID" value="NZ_CP048836.1"/>
</dbReference>
<keyword evidence="3" id="KW-1185">Reference proteome</keyword>
<dbReference type="Gene3D" id="3.10.450.50">
    <property type="match status" value="1"/>
</dbReference>
<feature type="chain" id="PRO_5025465476" evidence="1">
    <location>
        <begin position="23"/>
        <end position="205"/>
    </location>
</feature>
<accession>A0A6C1B5S0</accession>
<evidence type="ECO:0000313" key="3">
    <source>
        <dbReference type="Proteomes" id="UP000501991"/>
    </source>
</evidence>
<dbReference type="PANTHER" id="PTHR36573">
    <property type="entry name" value="INTERMEMBRANE PHOSPHOLIPID TRANSPORT SYSTEM BINDING PROTEIN MLAC"/>
    <property type="match status" value="1"/>
</dbReference>
<organism evidence="2 3">
    <name type="scientific">Nitrogeniibacter mangrovi</name>
    <dbReference type="NCBI Taxonomy" id="2016596"/>
    <lineage>
        <taxon>Bacteria</taxon>
        <taxon>Pseudomonadati</taxon>
        <taxon>Pseudomonadota</taxon>
        <taxon>Betaproteobacteria</taxon>
        <taxon>Rhodocyclales</taxon>
        <taxon>Zoogloeaceae</taxon>
        <taxon>Nitrogeniibacter</taxon>
    </lineage>
</organism>
<feature type="signal peptide" evidence="1">
    <location>
        <begin position="1"/>
        <end position="22"/>
    </location>
</feature>
<evidence type="ECO:0000256" key="1">
    <source>
        <dbReference type="SAM" id="SignalP"/>
    </source>
</evidence>
<gene>
    <name evidence="2" type="ORF">G3580_14830</name>
</gene>
<reference evidence="2 3" key="1">
    <citation type="submission" date="2020-02" db="EMBL/GenBank/DDBJ databases">
        <title>Nitrogenibacter mangrovi gen. nov., sp. nov. isolated from mangrove sediment, a denitrifying betaproteobacterium.</title>
        <authorList>
            <person name="Liao H."/>
            <person name="Tian Y."/>
        </authorList>
    </citation>
    <scope>NUCLEOTIDE SEQUENCE [LARGE SCALE GENOMIC DNA]</scope>
    <source>
        <strain evidence="2 3">M9-3-2</strain>
    </source>
</reference>
<dbReference type="EMBL" id="CP048836">
    <property type="protein sequence ID" value="QID18783.1"/>
    <property type="molecule type" value="Genomic_DNA"/>
</dbReference>
<proteinExistence type="predicted"/>
<name>A0A6C1B5S0_9RHOO</name>
<protein>
    <submittedName>
        <fullName evidence="2">ABC transporter substrate-binding protein</fullName>
    </submittedName>
</protein>
<dbReference type="KEGG" id="azq:G3580_14830"/>
<evidence type="ECO:0000313" key="2">
    <source>
        <dbReference type="EMBL" id="QID18783.1"/>
    </source>
</evidence>
<dbReference type="AlphaFoldDB" id="A0A6C1B5S0"/>
<dbReference type="Gene3D" id="1.10.10.640">
    <property type="entry name" value="phospholipid-binding protein"/>
    <property type="match status" value="1"/>
</dbReference>
<dbReference type="InterPro" id="IPR008869">
    <property type="entry name" value="MlaC/ttg2D"/>
</dbReference>
<sequence>MIKLIRSLLLGLCLLAGASAFAAPAPDELVKNVSDEVLQIVRADPAIQRGDTSRAVELVEEKVLPHFDFRLMTALAVGRDWRQATPDQRDKLVAAFRTLLVRTYSNALTQYRDQVIDFKPLRAKPEDTDVTVRSEVRQPGAKPVDIDYSLEKQGDDWKVYDVAVAGVSLVTNYRSSFASQIHQKGIDGLIASLEAKNAELASKVQ</sequence>
<dbReference type="Pfam" id="PF05494">
    <property type="entry name" value="MlaC"/>
    <property type="match status" value="1"/>
</dbReference>